<dbReference type="EMBL" id="REGN01000131">
    <property type="protein sequence ID" value="RNA44252.1"/>
    <property type="molecule type" value="Genomic_DNA"/>
</dbReference>
<reference evidence="1 2" key="1">
    <citation type="journal article" date="2018" name="Sci. Rep.">
        <title>Genomic signatures of local adaptation to the degree of environmental predictability in rotifers.</title>
        <authorList>
            <person name="Franch-Gras L."/>
            <person name="Hahn C."/>
            <person name="Garcia-Roger E.M."/>
            <person name="Carmona M.J."/>
            <person name="Serra M."/>
            <person name="Gomez A."/>
        </authorList>
    </citation>
    <scope>NUCLEOTIDE SEQUENCE [LARGE SCALE GENOMIC DNA]</scope>
    <source>
        <strain evidence="1">HYR1</strain>
    </source>
</reference>
<evidence type="ECO:0000313" key="1">
    <source>
        <dbReference type="EMBL" id="RNA44252.1"/>
    </source>
</evidence>
<name>A0A3M7T899_BRAPC</name>
<gene>
    <name evidence="1" type="ORF">BpHYR1_047784</name>
</gene>
<organism evidence="1 2">
    <name type="scientific">Brachionus plicatilis</name>
    <name type="common">Marine rotifer</name>
    <name type="synonym">Brachionus muelleri</name>
    <dbReference type="NCBI Taxonomy" id="10195"/>
    <lineage>
        <taxon>Eukaryota</taxon>
        <taxon>Metazoa</taxon>
        <taxon>Spiralia</taxon>
        <taxon>Gnathifera</taxon>
        <taxon>Rotifera</taxon>
        <taxon>Eurotatoria</taxon>
        <taxon>Monogononta</taxon>
        <taxon>Pseudotrocha</taxon>
        <taxon>Ploima</taxon>
        <taxon>Brachionidae</taxon>
        <taxon>Brachionus</taxon>
    </lineage>
</organism>
<accession>A0A3M7T899</accession>
<proteinExistence type="predicted"/>
<protein>
    <submittedName>
        <fullName evidence="1">Uncharacterized protein</fullName>
    </submittedName>
</protein>
<keyword evidence="2" id="KW-1185">Reference proteome</keyword>
<sequence>MKGVKVETLEKLYTSDQTFDPVHNRLVNTNMYSVIVECIKTHKVFKTPFSRRKKNEETENIGLNDKRAV</sequence>
<dbReference type="AlphaFoldDB" id="A0A3M7T899"/>
<evidence type="ECO:0000313" key="2">
    <source>
        <dbReference type="Proteomes" id="UP000276133"/>
    </source>
</evidence>
<dbReference type="Proteomes" id="UP000276133">
    <property type="component" value="Unassembled WGS sequence"/>
</dbReference>
<comment type="caution">
    <text evidence="1">The sequence shown here is derived from an EMBL/GenBank/DDBJ whole genome shotgun (WGS) entry which is preliminary data.</text>
</comment>